<reference evidence="6 7" key="1">
    <citation type="submission" date="2019-09" db="EMBL/GenBank/DDBJ databases">
        <title>Goodfellowia gen. nov., a new genus of the Pseudonocardineae related to Actinoalloteichus, containing Goodfellowia coeruleoviolacea gen. nov., comb. nov. gen. nov., comb. nov.</title>
        <authorList>
            <person name="Labeda D."/>
        </authorList>
    </citation>
    <scope>NUCLEOTIDE SEQUENCE [LARGE SCALE GENOMIC DNA]</scope>
    <source>
        <strain evidence="6 7">AN110305</strain>
    </source>
</reference>
<comment type="similarity">
    <text evidence="2">Belongs to the PheA/TfdB FAD monooxygenase family.</text>
</comment>
<accession>A0A5B2WYF4</accession>
<keyword evidence="3" id="KW-0285">Flavoprotein</keyword>
<evidence type="ECO:0000256" key="2">
    <source>
        <dbReference type="ARBA" id="ARBA00007801"/>
    </source>
</evidence>
<dbReference type="Gene3D" id="3.40.30.120">
    <property type="match status" value="1"/>
</dbReference>
<comment type="cofactor">
    <cofactor evidence="1">
        <name>FAD</name>
        <dbReference type="ChEBI" id="CHEBI:57692"/>
    </cofactor>
</comment>
<dbReference type="InterPro" id="IPR050641">
    <property type="entry name" value="RIFMO-like"/>
</dbReference>
<protein>
    <submittedName>
        <fullName evidence="6">FAD-dependent oxidoreductase</fullName>
    </submittedName>
</protein>
<dbReference type="RefSeq" id="WP_149853135.1">
    <property type="nucleotide sequence ID" value="NZ_VUOB01000059.1"/>
</dbReference>
<dbReference type="NCBIfam" id="NF004832">
    <property type="entry name" value="PRK06184.1"/>
    <property type="match status" value="1"/>
</dbReference>
<dbReference type="PANTHER" id="PTHR43004:SF19">
    <property type="entry name" value="BINDING MONOOXYGENASE, PUTATIVE (JCVI)-RELATED"/>
    <property type="match status" value="1"/>
</dbReference>
<name>A0A5B2WYF4_9PSEU</name>
<dbReference type="InterPro" id="IPR036188">
    <property type="entry name" value="FAD/NAD-bd_sf"/>
</dbReference>
<dbReference type="GO" id="GO:0071949">
    <property type="term" value="F:FAD binding"/>
    <property type="evidence" value="ECO:0007669"/>
    <property type="project" value="InterPro"/>
</dbReference>
<dbReference type="PANTHER" id="PTHR43004">
    <property type="entry name" value="TRK SYSTEM POTASSIUM UPTAKE PROTEIN"/>
    <property type="match status" value="1"/>
</dbReference>
<dbReference type="GO" id="GO:0016709">
    <property type="term" value="F:oxidoreductase activity, acting on paired donors, with incorporation or reduction of molecular oxygen, NAD(P)H as one donor, and incorporation of one atom of oxygen"/>
    <property type="evidence" value="ECO:0007669"/>
    <property type="project" value="UniProtKB-ARBA"/>
</dbReference>
<dbReference type="SUPFAM" id="SSF52833">
    <property type="entry name" value="Thioredoxin-like"/>
    <property type="match status" value="1"/>
</dbReference>
<proteinExistence type="inferred from homology"/>
<dbReference type="Gene3D" id="3.50.50.60">
    <property type="entry name" value="FAD/NAD(P)-binding domain"/>
    <property type="match status" value="1"/>
</dbReference>
<dbReference type="OrthoDB" id="8670884at2"/>
<dbReference type="Pfam" id="PF01494">
    <property type="entry name" value="FAD_binding_3"/>
    <property type="match status" value="1"/>
</dbReference>
<keyword evidence="4" id="KW-0274">FAD</keyword>
<evidence type="ECO:0000259" key="5">
    <source>
        <dbReference type="Pfam" id="PF01494"/>
    </source>
</evidence>
<feature type="domain" description="FAD-binding" evidence="5">
    <location>
        <begin position="3"/>
        <end position="345"/>
    </location>
</feature>
<reference evidence="6 7" key="2">
    <citation type="submission" date="2019-09" db="EMBL/GenBank/DDBJ databases">
        <authorList>
            <person name="Jin C."/>
        </authorList>
    </citation>
    <scope>NUCLEOTIDE SEQUENCE [LARGE SCALE GENOMIC DNA]</scope>
    <source>
        <strain evidence="6 7">AN110305</strain>
    </source>
</reference>
<comment type="caution">
    <text evidence="6">The sequence shown here is derived from an EMBL/GenBank/DDBJ whole genome shotgun (WGS) entry which is preliminary data.</text>
</comment>
<dbReference type="Proteomes" id="UP000323454">
    <property type="component" value="Unassembled WGS sequence"/>
</dbReference>
<evidence type="ECO:0000256" key="1">
    <source>
        <dbReference type="ARBA" id="ARBA00001974"/>
    </source>
</evidence>
<dbReference type="SUPFAM" id="SSF51905">
    <property type="entry name" value="FAD/NAD(P)-binding domain"/>
    <property type="match status" value="1"/>
</dbReference>
<evidence type="ECO:0000313" key="7">
    <source>
        <dbReference type="Proteomes" id="UP000323454"/>
    </source>
</evidence>
<dbReference type="InterPro" id="IPR002938">
    <property type="entry name" value="FAD-bd"/>
</dbReference>
<evidence type="ECO:0000256" key="3">
    <source>
        <dbReference type="ARBA" id="ARBA00022630"/>
    </source>
</evidence>
<gene>
    <name evidence="6" type="ORF">F0L68_29690</name>
</gene>
<dbReference type="InterPro" id="IPR036249">
    <property type="entry name" value="Thioredoxin-like_sf"/>
</dbReference>
<dbReference type="Pfam" id="PF21274">
    <property type="entry name" value="Rng_hyd_C"/>
    <property type="match status" value="1"/>
</dbReference>
<dbReference type="AlphaFoldDB" id="A0A5B2WYF4"/>
<dbReference type="PRINTS" id="PR00420">
    <property type="entry name" value="RNGMNOXGNASE"/>
</dbReference>
<evidence type="ECO:0000313" key="6">
    <source>
        <dbReference type="EMBL" id="KAA2254947.1"/>
    </source>
</evidence>
<evidence type="ECO:0000256" key="4">
    <source>
        <dbReference type="ARBA" id="ARBA00022827"/>
    </source>
</evidence>
<sequence length="511" mass="54612">MNDVAVLIVGAGPTGLTLACDLARRGVACRIVERSGSPAVGSRGRGLQPRTQEVFDDLGIIERVRAAGGDYPDIRAHRGEDVVWEGRMIEHREPTPDVPHPNPWMLPQWRTTQLLRDRLAEFGGSHVEFGTELTGFEQDADGVLATLVHDGVPELVRVGYLVGADGGHSAVRRTLGVGFEGETFDTHRMLVADVTVDGLSRSHWHVWPETESRTFRVGLCPLPGTDSFQFTAPVHGEATPELTLAALQKTLDAATGRTDITLLDSSWITLFRANIRMVDRYRVGRVFLAGDAAHVHSPAGGQGLNTGVQDAYNLGWKLAAVLAGAPAELLDSYEAERLPVAAAVLGISSTLHHKAVNREPDAHRRDDPALQQLGLTYRGGPLAREERAEPGSVLAGDRAPDAPCLAADGSPLRLFDLFRGPHFTLLAFGSRHADAVAEVAARHPKLVRGHVIAPSGDVVDAEGHAGRAYCVAPGTSAVLLIRPDGYIGWAGDTATDGRLDAYLDGLVSSVG</sequence>
<dbReference type="Gene3D" id="3.30.70.2450">
    <property type="match status" value="1"/>
</dbReference>
<keyword evidence="7" id="KW-1185">Reference proteome</keyword>
<organism evidence="6 7">
    <name type="scientific">Solihabitans fulvus</name>
    <dbReference type="NCBI Taxonomy" id="1892852"/>
    <lineage>
        <taxon>Bacteria</taxon>
        <taxon>Bacillati</taxon>
        <taxon>Actinomycetota</taxon>
        <taxon>Actinomycetes</taxon>
        <taxon>Pseudonocardiales</taxon>
        <taxon>Pseudonocardiaceae</taxon>
        <taxon>Solihabitans</taxon>
    </lineage>
</organism>
<dbReference type="EMBL" id="VUOB01000059">
    <property type="protein sequence ID" value="KAA2254947.1"/>
    <property type="molecule type" value="Genomic_DNA"/>
</dbReference>